<feature type="transmembrane region" description="Helical" evidence="1">
    <location>
        <begin position="353"/>
        <end position="374"/>
    </location>
</feature>
<sequence>MTVILKKLRRLGIGRIVSLLLLVSLLALRVWDPGPVEALRQKSFDIYQLMHPRTERKDLVSIIDIDEQSLRILGQWPWPRTVMAEMISKIVALGGEVIGFDVLFPEEDRSSPGVAAKTFQGLDDATMERLRRLPGNDAIFAEAIRDAKVVLGQSGYRVSGAALSARPASQAPIATLGPDPRAFLVDFPQLLRNLPILDDAAQGHGLFSISPEGDGTVRRVPVVAVANQTVVPSLSLEMLRVATGAGGILVKTDLSGVRSVSVQDFEIPTDGKGRIWIHFSAPDLSKYISAIDLLEGRVPADRIAGKMVLIGTSAAGLLDLKVTPVHPALPGVELHAQLLESALTRSTLSRPSYTAFAEILLAALLGLTVIGLAPTVSAGPLFVLGGLIAALILGMSWYCFSYLDLLIDYTFPLTSSFLVYAVLVCTNYMTVSADRRWIRSAFSQYISPDLVEQLAHSPERLKLGGEQRELTVLFSDIRGFTAISEAYKDDPQGLTALINRLFTPLTKDIVKHRGTIDKYMGDAIMAFWNAPLDDISHEAHACEAALTMQESLEILNEERRREADPTQWVAPLRIGIGLNTGVCVVGNFGSDLHFNYSVLGDTVNLASRLEGLTKQYGVSIIVGEKTAQAVRSRFAVLELDHLQVRGKQEPERIFALLGRADMASDPDFVGLLERNDAMLAAYRAREWSQALETILLGRETGKVFGLDDYHDFYIKRIRHQIEAPASSK</sequence>
<dbReference type="InterPro" id="IPR001054">
    <property type="entry name" value="A/G_cyclase"/>
</dbReference>
<dbReference type="SMART" id="SM00044">
    <property type="entry name" value="CYCc"/>
    <property type="match status" value="1"/>
</dbReference>
<dbReference type="SMART" id="SM01080">
    <property type="entry name" value="CHASE2"/>
    <property type="match status" value="1"/>
</dbReference>
<evidence type="ECO:0000313" key="3">
    <source>
        <dbReference type="EMBL" id="UVF20423.1"/>
    </source>
</evidence>
<accession>A0ABY5RTT9</accession>
<gene>
    <name evidence="3" type="ORF">HPT29_004540</name>
</gene>
<dbReference type="InterPro" id="IPR007890">
    <property type="entry name" value="CHASE2"/>
</dbReference>
<evidence type="ECO:0000259" key="2">
    <source>
        <dbReference type="PROSITE" id="PS50125"/>
    </source>
</evidence>
<dbReference type="Gene3D" id="3.30.70.1230">
    <property type="entry name" value="Nucleotide cyclase"/>
    <property type="match status" value="1"/>
</dbReference>
<feature type="transmembrane region" description="Helical" evidence="1">
    <location>
        <begin position="381"/>
        <end position="403"/>
    </location>
</feature>
<feature type="transmembrane region" description="Helical" evidence="1">
    <location>
        <begin position="409"/>
        <end position="429"/>
    </location>
</feature>
<dbReference type="RefSeq" id="WP_173950207.1">
    <property type="nucleotide sequence ID" value="NZ_CP102845.1"/>
</dbReference>
<dbReference type="PANTHER" id="PTHR43081">
    <property type="entry name" value="ADENYLATE CYCLASE, TERMINAL-DIFFERENTIATION SPECIFIC-RELATED"/>
    <property type="match status" value="1"/>
</dbReference>
<keyword evidence="1" id="KW-1133">Transmembrane helix</keyword>
<dbReference type="InterPro" id="IPR050697">
    <property type="entry name" value="Adenylyl/Guanylyl_Cyclase_3/4"/>
</dbReference>
<dbReference type="PANTHER" id="PTHR43081:SF1">
    <property type="entry name" value="ADENYLATE CYCLASE, TERMINAL-DIFFERENTIATION SPECIFIC"/>
    <property type="match status" value="1"/>
</dbReference>
<reference evidence="3" key="1">
    <citation type="submission" date="2022-08" db="EMBL/GenBank/DDBJ databases">
        <title>Microvirga terrae sp. nov., isolated from soil.</title>
        <authorList>
            <person name="Kim K.H."/>
            <person name="Seo Y.L."/>
            <person name="Kim J.M."/>
            <person name="Lee J.K."/>
            <person name="Han D.M."/>
            <person name="Jeon C.O."/>
        </authorList>
    </citation>
    <scope>NUCLEOTIDE SEQUENCE</scope>
    <source>
        <strain evidence="3">R24</strain>
    </source>
</reference>
<protein>
    <submittedName>
        <fullName evidence="3">Adenylate/guanylate cyclase domain-containing protein</fullName>
    </submittedName>
</protein>
<keyword evidence="4" id="KW-1185">Reference proteome</keyword>
<dbReference type="InterPro" id="IPR029787">
    <property type="entry name" value="Nucleotide_cyclase"/>
</dbReference>
<dbReference type="CDD" id="cd07302">
    <property type="entry name" value="CHD"/>
    <property type="match status" value="1"/>
</dbReference>
<dbReference type="Pfam" id="PF00211">
    <property type="entry name" value="Guanylate_cyc"/>
    <property type="match status" value="1"/>
</dbReference>
<dbReference type="PROSITE" id="PS50125">
    <property type="entry name" value="GUANYLATE_CYCLASE_2"/>
    <property type="match status" value="1"/>
</dbReference>
<keyword evidence="1" id="KW-0812">Transmembrane</keyword>
<dbReference type="Pfam" id="PF05226">
    <property type="entry name" value="CHASE2"/>
    <property type="match status" value="1"/>
</dbReference>
<dbReference type="EMBL" id="CP102845">
    <property type="protein sequence ID" value="UVF20423.1"/>
    <property type="molecule type" value="Genomic_DNA"/>
</dbReference>
<evidence type="ECO:0000256" key="1">
    <source>
        <dbReference type="SAM" id="Phobius"/>
    </source>
</evidence>
<name>A0ABY5RTT9_9HYPH</name>
<dbReference type="Proteomes" id="UP001017257">
    <property type="component" value="Chromosome"/>
</dbReference>
<evidence type="ECO:0000313" key="4">
    <source>
        <dbReference type="Proteomes" id="UP001017257"/>
    </source>
</evidence>
<organism evidence="3 4">
    <name type="scientific">Microvirga terrae</name>
    <dbReference type="NCBI Taxonomy" id="2740529"/>
    <lineage>
        <taxon>Bacteria</taxon>
        <taxon>Pseudomonadati</taxon>
        <taxon>Pseudomonadota</taxon>
        <taxon>Alphaproteobacteria</taxon>
        <taxon>Hyphomicrobiales</taxon>
        <taxon>Methylobacteriaceae</taxon>
        <taxon>Microvirga</taxon>
    </lineage>
</organism>
<proteinExistence type="predicted"/>
<keyword evidence="1" id="KW-0472">Membrane</keyword>
<feature type="domain" description="Guanylate cyclase" evidence="2">
    <location>
        <begin position="471"/>
        <end position="610"/>
    </location>
</feature>
<dbReference type="SUPFAM" id="SSF55073">
    <property type="entry name" value="Nucleotide cyclase"/>
    <property type="match status" value="1"/>
</dbReference>